<keyword evidence="3" id="KW-1185">Reference proteome</keyword>
<protein>
    <submittedName>
        <fullName evidence="2">Uncharacterized protein</fullName>
    </submittedName>
</protein>
<dbReference type="HOGENOM" id="CLU_1311855_0_0_1"/>
<proteinExistence type="predicted"/>
<accession>A0A0E0PDT3</accession>
<reference evidence="2" key="2">
    <citation type="submission" date="2015-06" db="UniProtKB">
        <authorList>
            <consortium name="EnsemblPlants"/>
        </authorList>
    </citation>
    <scope>IDENTIFICATION</scope>
</reference>
<evidence type="ECO:0000256" key="1">
    <source>
        <dbReference type="SAM" id="MobiDB-lite"/>
    </source>
</evidence>
<organism evidence="2 3">
    <name type="scientific">Oryza rufipogon</name>
    <name type="common">Brownbeard rice</name>
    <name type="synonym">Asian wild rice</name>
    <dbReference type="NCBI Taxonomy" id="4529"/>
    <lineage>
        <taxon>Eukaryota</taxon>
        <taxon>Viridiplantae</taxon>
        <taxon>Streptophyta</taxon>
        <taxon>Embryophyta</taxon>
        <taxon>Tracheophyta</taxon>
        <taxon>Spermatophyta</taxon>
        <taxon>Magnoliopsida</taxon>
        <taxon>Liliopsida</taxon>
        <taxon>Poales</taxon>
        <taxon>Poaceae</taxon>
        <taxon>BOP clade</taxon>
        <taxon>Oryzoideae</taxon>
        <taxon>Oryzeae</taxon>
        <taxon>Oryzinae</taxon>
        <taxon>Oryza</taxon>
    </lineage>
</organism>
<dbReference type="Gramene" id="ORUFI04G26300.2">
    <property type="protein sequence ID" value="ORUFI04G26300.2"/>
    <property type="gene ID" value="ORUFI04G26300"/>
</dbReference>
<evidence type="ECO:0000313" key="3">
    <source>
        <dbReference type="Proteomes" id="UP000008022"/>
    </source>
</evidence>
<reference evidence="3" key="1">
    <citation type="submission" date="2013-06" db="EMBL/GenBank/DDBJ databases">
        <authorList>
            <person name="Zhao Q."/>
        </authorList>
    </citation>
    <scope>NUCLEOTIDE SEQUENCE</scope>
    <source>
        <strain evidence="3">cv. W1943</strain>
    </source>
</reference>
<feature type="region of interest" description="Disordered" evidence="1">
    <location>
        <begin position="1"/>
        <end position="30"/>
    </location>
</feature>
<sequence>MLPPDLSGRKRWAGEPANHSSSGAPTQEKEQVDGRARWILQVQVRLPPFVSTATSSLAPEDRTCARLSMLSAFKERGKQTVEQGVTNTFGNVVFAGLAYLTSYLKAKKHNSCIFSKNILLEALLASLFCLTASKMPKGVGALTIALKEGAVFAACAGQILQAFPFWWKWNSMCHRKAEIVRSILAIIVVIYQPIQSSNRALADLPSLLQKSPSPSVAFVNFFLAKKMVLEDAQEPNARRRELGVAKDRLAG</sequence>
<dbReference type="Proteomes" id="UP000008022">
    <property type="component" value="Unassembled WGS sequence"/>
</dbReference>
<name>A0A0E0PDT3_ORYRU</name>
<dbReference type="AlphaFoldDB" id="A0A0E0PDT3"/>
<dbReference type="EnsemblPlants" id="ORUFI04G26300.2">
    <property type="protein sequence ID" value="ORUFI04G26300.2"/>
    <property type="gene ID" value="ORUFI04G26300"/>
</dbReference>
<evidence type="ECO:0000313" key="2">
    <source>
        <dbReference type="EnsemblPlants" id="ORUFI04G26300.2"/>
    </source>
</evidence>